<sequence length="390" mass="46198">MDSFQLKKQNEKNERTIRNLMKLEENKKCFDCNSSLISYVNLSLNTFVCAECGGLLREINHKIKGISFTIFTEEDVIGLKNGGNKKAREIWLSKWNDFEELNYNEINIEQQRDHIRKKYISKLWYSPPNNINNKENETYKNDISNMESYKTKKLSQYFNENTFIGRNKPFSSKSSSTKYLMNSHNNIDLNIPRKYSFNNFNSYILLDDDNYYNNNESNKNINTFKLSEDLNPSINIYSNTDAKNKIYNYINKDTQATDISIEVINNIKQKTKESYNSFENNISENQENYENQINHYIYNNKQNNKNNSNSFNANKHINNKINDKNNTFSSNSFQKQQFNDYPNYAPRSSSLLNKSLIDSVLHTKNNYLIDNKKVYFYRKKKYHSSKNITH</sequence>
<reference evidence="3 4" key="2">
    <citation type="submission" date="2016-08" db="EMBL/GenBank/DDBJ databases">
        <title>Pervasive Adenine N6-methylation of Active Genes in Fungi.</title>
        <authorList>
            <consortium name="DOE Joint Genome Institute"/>
            <person name="Mondo S.J."/>
            <person name="Dannebaum R.O."/>
            <person name="Kuo R.C."/>
            <person name="Labutti K."/>
            <person name="Haridas S."/>
            <person name="Kuo A."/>
            <person name="Salamov A."/>
            <person name="Ahrendt S.R."/>
            <person name="Lipzen A."/>
            <person name="Sullivan W."/>
            <person name="Andreopoulos W.B."/>
            <person name="Clum A."/>
            <person name="Lindquist E."/>
            <person name="Daum C."/>
            <person name="Ramamoorthy G.K."/>
            <person name="Gryganskyi A."/>
            <person name="Culley D."/>
            <person name="Magnuson J.K."/>
            <person name="James T.Y."/>
            <person name="O'Malley M.A."/>
            <person name="Stajich J.E."/>
            <person name="Spatafora J.W."/>
            <person name="Visel A."/>
            <person name="Grigoriev I.V."/>
        </authorList>
    </citation>
    <scope>NUCLEOTIDE SEQUENCE [LARGE SCALE GENOMIC DNA]</scope>
    <source>
        <strain evidence="4">finn</strain>
    </source>
</reference>
<protein>
    <submittedName>
        <fullName evidence="3">Arf GTPase activating protein</fullName>
    </submittedName>
</protein>
<dbReference type="SMART" id="SM00105">
    <property type="entry name" value="ArfGap"/>
    <property type="match status" value="1"/>
</dbReference>
<dbReference type="InterPro" id="IPR038508">
    <property type="entry name" value="ArfGAP_dom_sf"/>
</dbReference>
<dbReference type="InterPro" id="IPR044820">
    <property type="entry name" value="AGD14-like"/>
</dbReference>
<dbReference type="GO" id="GO:0008270">
    <property type="term" value="F:zinc ion binding"/>
    <property type="evidence" value="ECO:0007669"/>
    <property type="project" value="UniProtKB-KW"/>
</dbReference>
<reference evidence="3 4" key="1">
    <citation type="submission" date="2016-08" db="EMBL/GenBank/DDBJ databases">
        <title>Genomes of anaerobic fungi encode conserved fungal cellulosomes for biomass hydrolysis.</title>
        <authorList>
            <consortium name="DOE Joint Genome Institute"/>
            <person name="Haitjema C.H."/>
            <person name="Gilmore S.P."/>
            <person name="Henske J.K."/>
            <person name="Solomon K.V."/>
            <person name="De Groot R."/>
            <person name="Kuo A."/>
            <person name="Mondo S.J."/>
            <person name="Salamov A.A."/>
            <person name="Labutti K."/>
            <person name="Zhao Z."/>
            <person name="Chiniquy J."/>
            <person name="Barry K."/>
            <person name="Brewer H.M."/>
            <person name="Purvine S.O."/>
            <person name="Wright A.T."/>
            <person name="Boxma B."/>
            <person name="Van Alen T."/>
            <person name="Hackstein J.H."/>
            <person name="Baker S.E."/>
            <person name="Grigoriev I.V."/>
            <person name="O'Malley M.A."/>
        </authorList>
    </citation>
    <scope>NUCLEOTIDE SEQUENCE [LARGE SCALE GENOMIC DNA]</scope>
    <source>
        <strain evidence="4">finn</strain>
    </source>
</reference>
<dbReference type="STRING" id="1754191.A0A1Y1V644"/>
<evidence type="ECO:0000256" key="1">
    <source>
        <dbReference type="PROSITE-ProRule" id="PRU00288"/>
    </source>
</evidence>
<dbReference type="Pfam" id="PF01412">
    <property type="entry name" value="ArfGap"/>
    <property type="match status" value="1"/>
</dbReference>
<dbReference type="PANTHER" id="PTHR46085">
    <property type="entry name" value="ARFGAP/RECO-RELATED"/>
    <property type="match status" value="1"/>
</dbReference>
<comment type="caution">
    <text evidence="3">The sequence shown here is derived from an EMBL/GenBank/DDBJ whole genome shotgun (WGS) entry which is preliminary data.</text>
</comment>
<accession>A0A1Y1V644</accession>
<feature type="domain" description="Arf-GAP" evidence="2">
    <location>
        <begin position="14"/>
        <end position="138"/>
    </location>
</feature>
<keyword evidence="1" id="KW-0863">Zinc-finger</keyword>
<evidence type="ECO:0000313" key="4">
    <source>
        <dbReference type="Proteomes" id="UP000193719"/>
    </source>
</evidence>
<evidence type="ECO:0000313" key="3">
    <source>
        <dbReference type="EMBL" id="ORX47539.1"/>
    </source>
</evidence>
<dbReference type="PRINTS" id="PR00405">
    <property type="entry name" value="REVINTRACTNG"/>
</dbReference>
<gene>
    <name evidence="3" type="ORF">BCR36DRAFT_413486</name>
</gene>
<keyword evidence="1" id="KW-0862">Zinc</keyword>
<organism evidence="3 4">
    <name type="scientific">Piromyces finnis</name>
    <dbReference type="NCBI Taxonomy" id="1754191"/>
    <lineage>
        <taxon>Eukaryota</taxon>
        <taxon>Fungi</taxon>
        <taxon>Fungi incertae sedis</taxon>
        <taxon>Chytridiomycota</taxon>
        <taxon>Chytridiomycota incertae sedis</taxon>
        <taxon>Neocallimastigomycetes</taxon>
        <taxon>Neocallimastigales</taxon>
        <taxon>Neocallimastigaceae</taxon>
        <taxon>Piromyces</taxon>
    </lineage>
</organism>
<dbReference type="AlphaFoldDB" id="A0A1Y1V644"/>
<dbReference type="Proteomes" id="UP000193719">
    <property type="component" value="Unassembled WGS sequence"/>
</dbReference>
<dbReference type="PANTHER" id="PTHR46085:SF3">
    <property type="entry name" value="ARF GTPASE ACTIVATING PROTEIN"/>
    <property type="match status" value="1"/>
</dbReference>
<dbReference type="CDD" id="cd08838">
    <property type="entry name" value="ArfGap_AGFG"/>
    <property type="match status" value="1"/>
</dbReference>
<dbReference type="PROSITE" id="PS50115">
    <property type="entry name" value="ARFGAP"/>
    <property type="match status" value="1"/>
</dbReference>
<dbReference type="InterPro" id="IPR037278">
    <property type="entry name" value="ARFGAP/RecO"/>
</dbReference>
<dbReference type="SUPFAM" id="SSF57863">
    <property type="entry name" value="ArfGap/RecO-like zinc finger"/>
    <property type="match status" value="1"/>
</dbReference>
<proteinExistence type="predicted"/>
<dbReference type="Gene3D" id="1.10.220.150">
    <property type="entry name" value="Arf GTPase activating protein"/>
    <property type="match status" value="1"/>
</dbReference>
<evidence type="ECO:0000259" key="2">
    <source>
        <dbReference type="PROSITE" id="PS50115"/>
    </source>
</evidence>
<dbReference type="InterPro" id="IPR001164">
    <property type="entry name" value="ArfGAP_dom"/>
</dbReference>
<dbReference type="GO" id="GO:0005096">
    <property type="term" value="F:GTPase activator activity"/>
    <property type="evidence" value="ECO:0007669"/>
    <property type="project" value="InterPro"/>
</dbReference>
<name>A0A1Y1V644_9FUNG</name>
<keyword evidence="4" id="KW-1185">Reference proteome</keyword>
<dbReference type="OrthoDB" id="6036at2759"/>
<dbReference type="EMBL" id="MCFH01000030">
    <property type="protein sequence ID" value="ORX47539.1"/>
    <property type="molecule type" value="Genomic_DNA"/>
</dbReference>
<keyword evidence="1" id="KW-0479">Metal-binding</keyword>